<dbReference type="Pfam" id="PF13673">
    <property type="entry name" value="Acetyltransf_10"/>
    <property type="match status" value="1"/>
</dbReference>
<evidence type="ECO:0000259" key="3">
    <source>
        <dbReference type="PROSITE" id="PS51186"/>
    </source>
</evidence>
<feature type="domain" description="N-acetyltransferase" evidence="3">
    <location>
        <begin position="7"/>
        <end position="150"/>
    </location>
</feature>
<organism evidence="4 5">
    <name type="scientific">Vibrio caribbeanicus ATCC BAA-2122</name>
    <dbReference type="NCBI Taxonomy" id="796620"/>
    <lineage>
        <taxon>Bacteria</taxon>
        <taxon>Pseudomonadati</taxon>
        <taxon>Pseudomonadota</taxon>
        <taxon>Gammaproteobacteria</taxon>
        <taxon>Vibrionales</taxon>
        <taxon>Vibrionaceae</taxon>
        <taxon>Vibrio</taxon>
    </lineage>
</organism>
<comment type="similarity">
    <text evidence="1">Belongs to the UPF0039 (ElaA) family.</text>
</comment>
<keyword evidence="4" id="KW-0012">Acyltransferase</keyword>
<dbReference type="PROSITE" id="PS51186">
    <property type="entry name" value="GNAT"/>
    <property type="match status" value="1"/>
</dbReference>
<dbReference type="eggNOG" id="COG2153">
    <property type="taxonomic scope" value="Bacteria"/>
</dbReference>
<protein>
    <recommendedName>
        <fullName evidence="2">Protein ElaA</fullName>
    </recommendedName>
</protein>
<sequence length="150" mass="17210">MITWQLKTFAELTTKELYQLLKLRVNIFVVEQTCPYPELDDKDHQDGVYHLLGYADNQLVANARLLPAGISFDSVSIGRVATHKEYRATGLGHQLMQQAIIHCENLWPGISIEIGAQQHLTPFYQRHGFIQTSEMYLEDDIPHVDMKLSK</sequence>
<reference evidence="4 5" key="1">
    <citation type="journal article" date="2012" name="Int. J. Syst. Evol. Microbiol.">
        <title>Vibrio caribbeanicus sp. nov., isolated from the marine sponge Scleritoderma cyanea.</title>
        <authorList>
            <person name="Hoffmann M."/>
            <person name="Monday S.R."/>
            <person name="Allard M.W."/>
            <person name="Strain E.A."/>
            <person name="Whittaker P."/>
            <person name="Naum M."/>
            <person name="McCarthy P.J."/>
            <person name="Lopez J.V."/>
            <person name="Fischer M."/>
            <person name="Brown E.W."/>
        </authorList>
    </citation>
    <scope>NUCLEOTIDE SEQUENCE [LARGE SCALE GENOMIC DNA]</scope>
    <source>
        <strain evidence="4 5">ATCC BAA-2122</strain>
    </source>
</reference>
<dbReference type="SUPFAM" id="SSF55729">
    <property type="entry name" value="Acyl-CoA N-acyltransferases (Nat)"/>
    <property type="match status" value="1"/>
</dbReference>
<dbReference type="EMBL" id="AEIU01000099">
    <property type="protein sequence ID" value="EFP95137.1"/>
    <property type="molecule type" value="Genomic_DNA"/>
</dbReference>
<name>E3BP05_9VIBR</name>
<gene>
    <name evidence="4" type="ORF">VIBC2010_19210</name>
</gene>
<dbReference type="GO" id="GO:0016747">
    <property type="term" value="F:acyltransferase activity, transferring groups other than amino-acyl groups"/>
    <property type="evidence" value="ECO:0007669"/>
    <property type="project" value="InterPro"/>
</dbReference>
<dbReference type="CDD" id="cd04301">
    <property type="entry name" value="NAT_SF"/>
    <property type="match status" value="1"/>
</dbReference>
<keyword evidence="4" id="KW-0808">Transferase</keyword>
<dbReference type="STRING" id="796620.VIBC2010_19210"/>
<dbReference type="OrthoDB" id="9796171at2"/>
<keyword evidence="5" id="KW-1185">Reference proteome</keyword>
<dbReference type="InterPro" id="IPR000182">
    <property type="entry name" value="GNAT_dom"/>
</dbReference>
<dbReference type="InterPro" id="IPR016181">
    <property type="entry name" value="Acyl_CoA_acyltransferase"/>
</dbReference>
<evidence type="ECO:0000313" key="4">
    <source>
        <dbReference type="EMBL" id="EFP95137.1"/>
    </source>
</evidence>
<dbReference type="AlphaFoldDB" id="E3BP05"/>
<evidence type="ECO:0000256" key="2">
    <source>
        <dbReference type="ARBA" id="ARBA00072224"/>
    </source>
</evidence>
<accession>E3BP05</accession>
<dbReference type="Gene3D" id="3.40.630.30">
    <property type="match status" value="1"/>
</dbReference>
<dbReference type="FunFam" id="3.40.630.30:FF:000035">
    <property type="entry name" value="GNAT family N-acetyltransferase"/>
    <property type="match status" value="1"/>
</dbReference>
<evidence type="ECO:0000256" key="1">
    <source>
        <dbReference type="ARBA" id="ARBA00009623"/>
    </source>
</evidence>
<dbReference type="RefSeq" id="WP_009602902.1">
    <property type="nucleotide sequence ID" value="NZ_AEIU01000099.1"/>
</dbReference>
<evidence type="ECO:0000313" key="5">
    <source>
        <dbReference type="Proteomes" id="UP000002943"/>
    </source>
</evidence>
<dbReference type="Proteomes" id="UP000002943">
    <property type="component" value="Unassembled WGS sequence"/>
</dbReference>
<proteinExistence type="inferred from homology"/>
<comment type="caution">
    <text evidence="4">The sequence shown here is derived from an EMBL/GenBank/DDBJ whole genome shotgun (WGS) entry which is preliminary data.</text>
</comment>